<dbReference type="AlphaFoldDB" id="A0A9W6XAI3"/>
<keyword evidence="2" id="KW-1185">Reference proteome</keyword>
<sequence length="117" mass="13072">MGLRCKLVLLAGYAFKNGVLFYREDALTAFGAFQVVEEDGSEYFAFHKLHWSTPASDLLVIGIISHNCVRPYDERRCTGLIDIFKRKLGGDTCNYPHQFAKNKIAAGPSTFDLHGIS</sequence>
<proteinExistence type="predicted"/>
<dbReference type="OrthoDB" id="10381147at2759"/>
<gene>
    <name evidence="1" type="ORF">Pfra01_000895200</name>
</gene>
<name>A0A9W6XAI3_9STRA</name>
<dbReference type="EMBL" id="BSXT01000829">
    <property type="protein sequence ID" value="GMF34659.1"/>
    <property type="molecule type" value="Genomic_DNA"/>
</dbReference>
<dbReference type="Proteomes" id="UP001165121">
    <property type="component" value="Unassembled WGS sequence"/>
</dbReference>
<protein>
    <submittedName>
        <fullName evidence="1">Unnamed protein product</fullName>
    </submittedName>
</protein>
<organism evidence="1 2">
    <name type="scientific">Phytophthora fragariaefolia</name>
    <dbReference type="NCBI Taxonomy" id="1490495"/>
    <lineage>
        <taxon>Eukaryota</taxon>
        <taxon>Sar</taxon>
        <taxon>Stramenopiles</taxon>
        <taxon>Oomycota</taxon>
        <taxon>Peronosporomycetes</taxon>
        <taxon>Peronosporales</taxon>
        <taxon>Peronosporaceae</taxon>
        <taxon>Phytophthora</taxon>
    </lineage>
</organism>
<evidence type="ECO:0000313" key="2">
    <source>
        <dbReference type="Proteomes" id="UP001165121"/>
    </source>
</evidence>
<evidence type="ECO:0000313" key="1">
    <source>
        <dbReference type="EMBL" id="GMF34659.1"/>
    </source>
</evidence>
<comment type="caution">
    <text evidence="1">The sequence shown here is derived from an EMBL/GenBank/DDBJ whole genome shotgun (WGS) entry which is preliminary data.</text>
</comment>
<reference evidence="1" key="1">
    <citation type="submission" date="2023-04" db="EMBL/GenBank/DDBJ databases">
        <title>Phytophthora fragariaefolia NBRC 109709.</title>
        <authorList>
            <person name="Ichikawa N."/>
            <person name="Sato H."/>
            <person name="Tonouchi N."/>
        </authorList>
    </citation>
    <scope>NUCLEOTIDE SEQUENCE</scope>
    <source>
        <strain evidence="1">NBRC 109709</strain>
    </source>
</reference>
<accession>A0A9W6XAI3</accession>